<evidence type="ECO:0000313" key="2">
    <source>
        <dbReference type="Proteomes" id="UP000243975"/>
    </source>
</evidence>
<name>A0A103Y9G0_CYNCS</name>
<keyword evidence="2" id="KW-1185">Reference proteome</keyword>
<dbReference type="AlphaFoldDB" id="A0A103Y9G0"/>
<dbReference type="EMBL" id="LEKV01001893">
    <property type="protein sequence ID" value="KVI04959.1"/>
    <property type="molecule type" value="Genomic_DNA"/>
</dbReference>
<reference evidence="1 2" key="1">
    <citation type="journal article" date="2016" name="Sci. Rep.">
        <title>The genome sequence of the outbreeding globe artichoke constructed de novo incorporating a phase-aware low-pass sequencing strategy of F1 progeny.</title>
        <authorList>
            <person name="Scaglione D."/>
            <person name="Reyes-Chin-Wo S."/>
            <person name="Acquadro A."/>
            <person name="Froenicke L."/>
            <person name="Portis E."/>
            <person name="Beitel C."/>
            <person name="Tirone M."/>
            <person name="Mauro R."/>
            <person name="Lo Monaco A."/>
            <person name="Mauromicale G."/>
            <person name="Faccioli P."/>
            <person name="Cattivelli L."/>
            <person name="Rieseberg L."/>
            <person name="Michelmore R."/>
            <person name="Lanteri S."/>
        </authorList>
    </citation>
    <scope>NUCLEOTIDE SEQUENCE [LARGE SCALE GENOMIC DNA]</scope>
    <source>
        <strain evidence="1">2C</strain>
    </source>
</reference>
<dbReference type="Proteomes" id="UP000243975">
    <property type="component" value="Unassembled WGS sequence"/>
</dbReference>
<gene>
    <name evidence="1" type="ORF">Ccrd_016702</name>
</gene>
<evidence type="ECO:0000313" key="1">
    <source>
        <dbReference type="EMBL" id="KVI04959.1"/>
    </source>
</evidence>
<proteinExistence type="predicted"/>
<comment type="caution">
    <text evidence="1">The sequence shown here is derived from an EMBL/GenBank/DDBJ whole genome shotgun (WGS) entry which is preliminary data.</text>
</comment>
<dbReference type="Gramene" id="KVI04959">
    <property type="protein sequence ID" value="KVI04959"/>
    <property type="gene ID" value="Ccrd_016702"/>
</dbReference>
<organism evidence="1 2">
    <name type="scientific">Cynara cardunculus var. scolymus</name>
    <name type="common">Globe artichoke</name>
    <name type="synonym">Cynara scolymus</name>
    <dbReference type="NCBI Taxonomy" id="59895"/>
    <lineage>
        <taxon>Eukaryota</taxon>
        <taxon>Viridiplantae</taxon>
        <taxon>Streptophyta</taxon>
        <taxon>Embryophyta</taxon>
        <taxon>Tracheophyta</taxon>
        <taxon>Spermatophyta</taxon>
        <taxon>Magnoliopsida</taxon>
        <taxon>eudicotyledons</taxon>
        <taxon>Gunneridae</taxon>
        <taxon>Pentapetalae</taxon>
        <taxon>asterids</taxon>
        <taxon>campanulids</taxon>
        <taxon>Asterales</taxon>
        <taxon>Asteraceae</taxon>
        <taxon>Carduoideae</taxon>
        <taxon>Cardueae</taxon>
        <taxon>Carduinae</taxon>
        <taxon>Cynara</taxon>
    </lineage>
</organism>
<protein>
    <submittedName>
        <fullName evidence="1">Uncharacterized protein</fullName>
    </submittedName>
</protein>
<sequence>MEIKGKSTKKHKTMIPPRRGKIKKRIFKKILNMTLCLTRIQIARKKQRESIMTSWWRKLNDDLIIED</sequence>
<accession>A0A103Y9G0</accession>